<dbReference type="Proteomes" id="UP000315677">
    <property type="component" value="Unassembled WGS sequence"/>
</dbReference>
<organism evidence="1 2">
    <name type="scientific">Pseudonocardia kunmingensis</name>
    <dbReference type="NCBI Taxonomy" id="630975"/>
    <lineage>
        <taxon>Bacteria</taxon>
        <taxon>Bacillati</taxon>
        <taxon>Actinomycetota</taxon>
        <taxon>Actinomycetes</taxon>
        <taxon>Pseudonocardiales</taxon>
        <taxon>Pseudonocardiaceae</taxon>
        <taxon>Pseudonocardia</taxon>
    </lineage>
</organism>
<name>A0A543DZ37_9PSEU</name>
<reference evidence="1 2" key="1">
    <citation type="submission" date="2019-06" db="EMBL/GenBank/DDBJ databases">
        <title>Sequencing the genomes of 1000 actinobacteria strains.</title>
        <authorList>
            <person name="Klenk H.-P."/>
        </authorList>
    </citation>
    <scope>NUCLEOTIDE SEQUENCE [LARGE SCALE GENOMIC DNA]</scope>
    <source>
        <strain evidence="1 2">DSM 45301</strain>
    </source>
</reference>
<evidence type="ECO:0000313" key="1">
    <source>
        <dbReference type="EMBL" id="TQM14595.1"/>
    </source>
</evidence>
<protein>
    <submittedName>
        <fullName evidence="1">Uncharacterized protein</fullName>
    </submittedName>
</protein>
<dbReference type="AlphaFoldDB" id="A0A543DZ37"/>
<dbReference type="EMBL" id="VFPA01000001">
    <property type="protein sequence ID" value="TQM14595.1"/>
    <property type="molecule type" value="Genomic_DNA"/>
</dbReference>
<proteinExistence type="predicted"/>
<accession>A0A543DZ37</accession>
<evidence type="ECO:0000313" key="2">
    <source>
        <dbReference type="Proteomes" id="UP000315677"/>
    </source>
</evidence>
<keyword evidence="2" id="KW-1185">Reference proteome</keyword>
<comment type="caution">
    <text evidence="1">The sequence shown here is derived from an EMBL/GenBank/DDBJ whole genome shotgun (WGS) entry which is preliminary data.</text>
</comment>
<gene>
    <name evidence="1" type="ORF">FB558_1361</name>
</gene>
<sequence>MTGTTRLTGAVRRALRRLDAWTLTAFNPRYPTPRD</sequence>